<sequence>MKYDAIKYIQLLVSLCILVGSLTNEVQGNLSSGIKVKSCLELFYTSNKTLTNGHYAIHTGLSLTPVYCDFQSDPPYVWTLVESFTRNRGIQTSKLPESINFRKPYYYNYPYNECTPQFQAYRLSHASMKSIYDSPRTTHWRATCNFDKKKKYPISHRDYMRVENCRYNIMAIYNAQPGCYIVDYVNVRGYTCKMCQLPIYVSPSYHVTFLSSRTYSYCQKWKFPSEYGFNPPESNFGYFSQYSIDHECSSSKDATTNYWFGGVYQPESKLISYKLL</sequence>
<dbReference type="OrthoDB" id="5945819at2759"/>
<accession>B3S6N8</accession>
<dbReference type="RefSeq" id="XP_002115936.1">
    <property type="nucleotide sequence ID" value="XM_002115900.1"/>
</dbReference>
<evidence type="ECO:0000313" key="2">
    <source>
        <dbReference type="EMBL" id="EDV21788.1"/>
    </source>
</evidence>
<dbReference type="KEGG" id="tad:TRIADDRAFT_59872"/>
<evidence type="ECO:0000256" key="1">
    <source>
        <dbReference type="SAM" id="SignalP"/>
    </source>
</evidence>
<dbReference type="InParanoid" id="B3S6N8"/>
<keyword evidence="1" id="KW-0732">Signal</keyword>
<protein>
    <submittedName>
        <fullName evidence="2">Uncharacterized protein</fullName>
    </submittedName>
</protein>
<dbReference type="EMBL" id="DS985252">
    <property type="protein sequence ID" value="EDV21788.1"/>
    <property type="molecule type" value="Genomic_DNA"/>
</dbReference>
<dbReference type="AlphaFoldDB" id="B3S6N8"/>
<dbReference type="Proteomes" id="UP000009022">
    <property type="component" value="Unassembled WGS sequence"/>
</dbReference>
<dbReference type="OMA" id="RYNIMAI"/>
<dbReference type="CTD" id="6757018"/>
<name>B3S6N8_TRIAD</name>
<dbReference type="GeneID" id="6757018"/>
<organism evidence="2 3">
    <name type="scientific">Trichoplax adhaerens</name>
    <name type="common">Trichoplax reptans</name>
    <dbReference type="NCBI Taxonomy" id="10228"/>
    <lineage>
        <taxon>Eukaryota</taxon>
        <taxon>Metazoa</taxon>
        <taxon>Placozoa</taxon>
        <taxon>Uniplacotomia</taxon>
        <taxon>Trichoplacea</taxon>
        <taxon>Trichoplacidae</taxon>
        <taxon>Trichoplax</taxon>
    </lineage>
</organism>
<dbReference type="GO" id="GO:0070492">
    <property type="term" value="F:oligosaccharide binding"/>
    <property type="evidence" value="ECO:0000318"/>
    <property type="project" value="GO_Central"/>
</dbReference>
<dbReference type="GO" id="GO:0005615">
    <property type="term" value="C:extracellular space"/>
    <property type="evidence" value="ECO:0000318"/>
    <property type="project" value="GO_Central"/>
</dbReference>
<evidence type="ECO:0000313" key="3">
    <source>
        <dbReference type="Proteomes" id="UP000009022"/>
    </source>
</evidence>
<feature type="signal peptide" evidence="1">
    <location>
        <begin position="1"/>
        <end position="28"/>
    </location>
</feature>
<proteinExistence type="predicted"/>
<dbReference type="PhylomeDB" id="B3S6N8"/>
<keyword evidence="3" id="KW-1185">Reference proteome</keyword>
<feature type="chain" id="PRO_5002798530" evidence="1">
    <location>
        <begin position="29"/>
        <end position="276"/>
    </location>
</feature>
<reference evidence="2 3" key="1">
    <citation type="journal article" date="2008" name="Nature">
        <title>The Trichoplax genome and the nature of placozoans.</title>
        <authorList>
            <person name="Srivastava M."/>
            <person name="Begovic E."/>
            <person name="Chapman J."/>
            <person name="Putnam N.H."/>
            <person name="Hellsten U."/>
            <person name="Kawashima T."/>
            <person name="Kuo A."/>
            <person name="Mitros T."/>
            <person name="Salamov A."/>
            <person name="Carpenter M.L."/>
            <person name="Signorovitch A.Y."/>
            <person name="Moreno M.A."/>
            <person name="Kamm K."/>
            <person name="Grimwood J."/>
            <person name="Schmutz J."/>
            <person name="Shapiro H."/>
            <person name="Grigoriev I.V."/>
            <person name="Buss L.W."/>
            <person name="Schierwater B."/>
            <person name="Dellaporta S.L."/>
            <person name="Rokhsar D.S."/>
        </authorList>
    </citation>
    <scope>NUCLEOTIDE SEQUENCE [LARGE SCALE GENOMIC DNA]</scope>
    <source>
        <strain evidence="2 3">Grell-BS-1999</strain>
    </source>
</reference>
<gene>
    <name evidence="2" type="ORF">TRIADDRAFT_59872</name>
</gene>
<dbReference type="HOGENOM" id="CLU_084880_0_0_1"/>